<evidence type="ECO:0000313" key="3">
    <source>
        <dbReference type="Proteomes" id="UP000003612"/>
    </source>
</evidence>
<feature type="domain" description="Nitroreductase" evidence="1">
    <location>
        <begin position="62"/>
        <end position="144"/>
    </location>
</feature>
<reference evidence="2 3" key="1">
    <citation type="submission" date="2010-12" db="EMBL/GenBank/DDBJ databases">
        <title>The Genome Sequence of Neisseria mucosa strain C102.</title>
        <authorList>
            <consortium name="The Broad Institute Genome Sequencing Platform"/>
            <person name="Earl A."/>
            <person name="Ward D."/>
            <person name="Feldgarden M."/>
            <person name="Gevers D."/>
            <person name="Sibley C.D."/>
            <person name="Field T.R."/>
            <person name="Grinwis M."/>
            <person name="Eshaghurshan C.S."/>
            <person name="Surette M."/>
            <person name="Young S.K."/>
            <person name="Zeng Q."/>
            <person name="Gargeya S."/>
            <person name="Fitzgerald M."/>
            <person name="Haas B."/>
            <person name="Abouelleil A."/>
            <person name="Alvarado L."/>
            <person name="Arachchi H.M."/>
            <person name="Berlin A."/>
            <person name="Brown A."/>
            <person name="Chapman S.B."/>
            <person name="Chen Z."/>
            <person name="Dunbar C."/>
            <person name="Freedman E."/>
            <person name="Gearin G."/>
            <person name="Gellesch M."/>
            <person name="Goldberg J."/>
            <person name="Griggs A."/>
            <person name="Gujja S."/>
            <person name="Heilman E."/>
            <person name="Heiman D."/>
            <person name="Howarth C."/>
            <person name="Larson L."/>
            <person name="Lui A."/>
            <person name="MacDonald P.J.P."/>
            <person name="Mehta T."/>
            <person name="Montmayeur A."/>
            <person name="Murphy C."/>
            <person name="Neiman D."/>
            <person name="Pearson M."/>
            <person name="Priest M."/>
            <person name="Roberts A."/>
            <person name="Saif S."/>
            <person name="Shea T."/>
            <person name="Shenoy N."/>
            <person name="Sisk P."/>
            <person name="Stolte C."/>
            <person name="Sykes S."/>
            <person name="White J."/>
            <person name="Yandava C."/>
            <person name="Nusbaum C."/>
            <person name="Birren B."/>
        </authorList>
    </citation>
    <scope>NUCLEOTIDE SEQUENCE [LARGE SCALE GENOMIC DNA]</scope>
    <source>
        <strain evidence="2 3">C102</strain>
    </source>
</reference>
<dbReference type="RefSeq" id="WP_003748640.1">
    <property type="nucleotide sequence ID" value="NZ_GL635795.1"/>
</dbReference>
<dbReference type="InterPro" id="IPR000415">
    <property type="entry name" value="Nitroreductase-like"/>
</dbReference>
<dbReference type="EMBL" id="ACRG01000016">
    <property type="protein sequence ID" value="EFV80073.1"/>
    <property type="molecule type" value="Genomic_DNA"/>
</dbReference>
<keyword evidence="3" id="KW-1185">Reference proteome</keyword>
<dbReference type="Pfam" id="PF00881">
    <property type="entry name" value="Nitroreductase"/>
    <property type="match status" value="1"/>
</dbReference>
<comment type="caution">
    <text evidence="2">The sequence shown here is derived from an EMBL/GenBank/DDBJ whole genome shotgun (WGS) entry which is preliminary data.</text>
</comment>
<dbReference type="Proteomes" id="UP000003612">
    <property type="component" value="Unassembled WGS sequence"/>
</dbReference>
<evidence type="ECO:0000259" key="1">
    <source>
        <dbReference type="Pfam" id="PF00881"/>
    </source>
</evidence>
<gene>
    <name evidence="2" type="ORF">HMPREF0604_01594</name>
</gene>
<organism evidence="2 3">
    <name type="scientific">Neisseria mucosa C102</name>
    <dbReference type="NCBI Taxonomy" id="435832"/>
    <lineage>
        <taxon>Bacteria</taxon>
        <taxon>Pseudomonadati</taxon>
        <taxon>Pseudomonadota</taxon>
        <taxon>Betaproteobacteria</taxon>
        <taxon>Neisseriales</taxon>
        <taxon>Neisseriaceae</taxon>
        <taxon>Neisseria</taxon>
    </lineage>
</organism>
<protein>
    <submittedName>
        <fullName evidence="2">Oxygen-insensitive NAD(P)H nitroreductase</fullName>
    </submittedName>
</protein>
<dbReference type="InterPro" id="IPR029479">
    <property type="entry name" value="Nitroreductase"/>
</dbReference>
<name>A0ABP2KCS6_NEIMU</name>
<dbReference type="SUPFAM" id="SSF55469">
    <property type="entry name" value="FMN-dependent nitroreductase-like"/>
    <property type="match status" value="1"/>
</dbReference>
<accession>A0ABP2KCS6</accession>
<dbReference type="Gene3D" id="3.40.109.10">
    <property type="entry name" value="NADH Oxidase"/>
    <property type="match status" value="1"/>
</dbReference>
<sequence length="168" mass="18563">MITDNEAGKARVAKSAENFPYNLPKIINASHVIVFAARVHADEDYLAGVLEQEDKAGRFATAENKQMGDNARRTFLGIHRDQMQDETQWLSRQVHINLGFTLFAAAALGVDAVPLEGVDMAVLDQEFGLAEKGYRAVAVVALGYRAEDNFNAKLPKSRLENKVIFTKV</sequence>
<evidence type="ECO:0000313" key="2">
    <source>
        <dbReference type="EMBL" id="EFV80073.1"/>
    </source>
</evidence>
<proteinExistence type="predicted"/>